<keyword evidence="2" id="KW-0732">Signal</keyword>
<comment type="caution">
    <text evidence="3">The sequence shown here is derived from an EMBL/GenBank/DDBJ whole genome shotgun (WGS) entry which is preliminary data.</text>
</comment>
<keyword evidence="4" id="KW-1185">Reference proteome</keyword>
<evidence type="ECO:0000313" key="4">
    <source>
        <dbReference type="Proteomes" id="UP001201812"/>
    </source>
</evidence>
<dbReference type="EMBL" id="JAKKPZ010000032">
    <property type="protein sequence ID" value="KAI1709085.1"/>
    <property type="molecule type" value="Genomic_DNA"/>
</dbReference>
<proteinExistence type="predicted"/>
<feature type="compositionally biased region" description="Polar residues" evidence="1">
    <location>
        <begin position="50"/>
        <end position="62"/>
    </location>
</feature>
<reference evidence="3" key="1">
    <citation type="submission" date="2022-01" db="EMBL/GenBank/DDBJ databases">
        <title>Genome Sequence Resource for Two Populations of Ditylenchus destructor, the Migratory Endoparasitic Phytonematode.</title>
        <authorList>
            <person name="Zhang H."/>
            <person name="Lin R."/>
            <person name="Xie B."/>
        </authorList>
    </citation>
    <scope>NUCLEOTIDE SEQUENCE</scope>
    <source>
        <strain evidence="3">BazhouSP</strain>
    </source>
</reference>
<dbReference type="AlphaFoldDB" id="A0AAD4R4H7"/>
<dbReference type="Proteomes" id="UP001201812">
    <property type="component" value="Unassembled WGS sequence"/>
</dbReference>
<name>A0AAD4R4H7_9BILA</name>
<accession>A0AAD4R4H7</accession>
<gene>
    <name evidence="3" type="ORF">DdX_11483</name>
</gene>
<feature type="region of interest" description="Disordered" evidence="1">
    <location>
        <begin position="48"/>
        <end position="74"/>
    </location>
</feature>
<feature type="chain" id="PRO_5042215977" evidence="2">
    <location>
        <begin position="28"/>
        <end position="196"/>
    </location>
</feature>
<evidence type="ECO:0000313" key="3">
    <source>
        <dbReference type="EMBL" id="KAI1709085.1"/>
    </source>
</evidence>
<feature type="signal peptide" evidence="2">
    <location>
        <begin position="1"/>
        <end position="27"/>
    </location>
</feature>
<evidence type="ECO:0000256" key="2">
    <source>
        <dbReference type="SAM" id="SignalP"/>
    </source>
</evidence>
<sequence>MNSENLYCVFIQLSLIILFASRSLVEAMSSLPAEAAAVSYRRAMDDSERSVLSTNHGKSSGRANRHAHTTHRSGHDSAMAECEMAYEERIAQHCRYPGTIEPCYNEDLGDIKVYEDDHHSHRHRSPVQGWIKSLSHHCCIKNDNACALHRLEKVCCRTPECLKKCYGEKLALEIASKDPNMYQYFELLVRPNSEEK</sequence>
<protein>
    <submittedName>
        <fullName evidence="3">Uncharacterized protein</fullName>
    </submittedName>
</protein>
<feature type="compositionally biased region" description="Basic residues" evidence="1">
    <location>
        <begin position="63"/>
        <end position="72"/>
    </location>
</feature>
<organism evidence="3 4">
    <name type="scientific">Ditylenchus destructor</name>
    <dbReference type="NCBI Taxonomy" id="166010"/>
    <lineage>
        <taxon>Eukaryota</taxon>
        <taxon>Metazoa</taxon>
        <taxon>Ecdysozoa</taxon>
        <taxon>Nematoda</taxon>
        <taxon>Chromadorea</taxon>
        <taxon>Rhabditida</taxon>
        <taxon>Tylenchina</taxon>
        <taxon>Tylenchomorpha</taxon>
        <taxon>Sphaerularioidea</taxon>
        <taxon>Anguinidae</taxon>
        <taxon>Anguininae</taxon>
        <taxon>Ditylenchus</taxon>
    </lineage>
</organism>
<evidence type="ECO:0000256" key="1">
    <source>
        <dbReference type="SAM" id="MobiDB-lite"/>
    </source>
</evidence>